<dbReference type="InParanoid" id="A0A0G4ESZ4"/>
<evidence type="ECO:0000313" key="3">
    <source>
        <dbReference type="Proteomes" id="UP000041254"/>
    </source>
</evidence>
<feature type="region of interest" description="Disordered" evidence="1">
    <location>
        <begin position="51"/>
        <end position="107"/>
    </location>
</feature>
<evidence type="ECO:0000313" key="2">
    <source>
        <dbReference type="EMBL" id="CEM00831.1"/>
    </source>
</evidence>
<dbReference type="EMBL" id="CDMY01000300">
    <property type="protein sequence ID" value="CEM00831.1"/>
    <property type="molecule type" value="Genomic_DNA"/>
</dbReference>
<dbReference type="VEuPathDB" id="CryptoDB:Vbra_12966"/>
<gene>
    <name evidence="2" type="ORF">Vbra_12966</name>
</gene>
<accession>A0A0G4ESZ4</accession>
<sequence>MNVCMSVSGLPGIPFTVVCVSTELFLLDAAQRAVTQHKEQLLMYTMQFLRQRQEQHEDKKRPPPAAGAAGAPHRPRKKARKADSSEAVPGAAAKRAPKRRRGEGSAD</sequence>
<name>A0A0G4ESZ4_VITBC</name>
<feature type="compositionally biased region" description="Basic and acidic residues" evidence="1">
    <location>
        <begin position="51"/>
        <end position="61"/>
    </location>
</feature>
<evidence type="ECO:0000256" key="1">
    <source>
        <dbReference type="SAM" id="MobiDB-lite"/>
    </source>
</evidence>
<protein>
    <submittedName>
        <fullName evidence="2">Uncharacterized protein</fullName>
    </submittedName>
</protein>
<keyword evidence="3" id="KW-1185">Reference proteome</keyword>
<organism evidence="2 3">
    <name type="scientific">Vitrella brassicaformis (strain CCMP3155)</name>
    <dbReference type="NCBI Taxonomy" id="1169540"/>
    <lineage>
        <taxon>Eukaryota</taxon>
        <taxon>Sar</taxon>
        <taxon>Alveolata</taxon>
        <taxon>Colpodellida</taxon>
        <taxon>Vitrellaceae</taxon>
        <taxon>Vitrella</taxon>
    </lineage>
</organism>
<dbReference type="Proteomes" id="UP000041254">
    <property type="component" value="Unassembled WGS sequence"/>
</dbReference>
<dbReference type="AlphaFoldDB" id="A0A0G4ESZ4"/>
<reference evidence="2 3" key="1">
    <citation type="submission" date="2014-11" db="EMBL/GenBank/DDBJ databases">
        <authorList>
            <person name="Zhu J."/>
            <person name="Qi W."/>
            <person name="Song R."/>
        </authorList>
    </citation>
    <scope>NUCLEOTIDE SEQUENCE [LARGE SCALE GENOMIC DNA]</scope>
</reference>
<proteinExistence type="predicted"/>